<dbReference type="Proteomes" id="UP000474967">
    <property type="component" value="Unassembled WGS sequence"/>
</dbReference>
<gene>
    <name evidence="1" type="ORF">G3T36_18095</name>
</gene>
<evidence type="ECO:0000313" key="1">
    <source>
        <dbReference type="EMBL" id="NEN07771.1"/>
    </source>
</evidence>
<reference evidence="1 2" key="1">
    <citation type="journal article" date="2014" name="J. Microbiol.">
        <title>Diaminobutyricibacter tongyongensis gen. nov., sp. nov. and Homoserinibacter gongjuensis gen. nov., sp. nov. belong to the family Microbacteriaceae.</title>
        <authorList>
            <person name="Kim S.J."/>
            <person name="Ahn J.H."/>
            <person name="Weon H.Y."/>
            <person name="Hamada M."/>
            <person name="Suzuki K."/>
            <person name="Kwon S.W."/>
        </authorList>
    </citation>
    <scope>NUCLEOTIDE SEQUENCE [LARGE SCALE GENOMIC DNA]</scope>
    <source>
        <strain evidence="1 2">NBRC 108724</strain>
    </source>
</reference>
<comment type="caution">
    <text evidence="1">The sequence shown here is derived from an EMBL/GenBank/DDBJ whole genome shotgun (WGS) entry which is preliminary data.</text>
</comment>
<dbReference type="RefSeq" id="WP_163291261.1">
    <property type="nucleotide sequence ID" value="NZ_JAAGWY010000005.1"/>
</dbReference>
<accession>A0A6L9Y257</accession>
<organism evidence="1 2">
    <name type="scientific">Leifsonia tongyongensis</name>
    <dbReference type="NCBI Taxonomy" id="1268043"/>
    <lineage>
        <taxon>Bacteria</taxon>
        <taxon>Bacillati</taxon>
        <taxon>Actinomycetota</taxon>
        <taxon>Actinomycetes</taxon>
        <taxon>Micrococcales</taxon>
        <taxon>Microbacteriaceae</taxon>
        <taxon>Leifsonia</taxon>
    </lineage>
</organism>
<sequence length="97" mass="10864">MPQTIFDTDSAVLTFKERKWHVRRCETYEWAISSPGGEPVGTLRCIVKAGPEGDPIFSLALPGIKEDTPTTGSDWFSIIEYAINEYLDKEDINGEVI</sequence>
<proteinExistence type="predicted"/>
<dbReference type="AlphaFoldDB" id="A0A6L9Y257"/>
<name>A0A6L9Y257_9MICO</name>
<keyword evidence="2" id="KW-1185">Reference proteome</keyword>
<dbReference type="EMBL" id="JAAGWY010000005">
    <property type="protein sequence ID" value="NEN07771.1"/>
    <property type="molecule type" value="Genomic_DNA"/>
</dbReference>
<protein>
    <submittedName>
        <fullName evidence="1">Uncharacterized protein</fullName>
    </submittedName>
</protein>
<evidence type="ECO:0000313" key="2">
    <source>
        <dbReference type="Proteomes" id="UP000474967"/>
    </source>
</evidence>